<feature type="region of interest" description="Disordered" evidence="1">
    <location>
        <begin position="1"/>
        <end position="31"/>
    </location>
</feature>
<feature type="compositionally biased region" description="Polar residues" evidence="1">
    <location>
        <begin position="380"/>
        <end position="390"/>
    </location>
</feature>
<dbReference type="Proteomes" id="UP000887013">
    <property type="component" value="Unassembled WGS sequence"/>
</dbReference>
<organism evidence="2 3">
    <name type="scientific">Nephila pilipes</name>
    <name type="common">Giant wood spider</name>
    <name type="synonym">Nephila maculata</name>
    <dbReference type="NCBI Taxonomy" id="299642"/>
    <lineage>
        <taxon>Eukaryota</taxon>
        <taxon>Metazoa</taxon>
        <taxon>Ecdysozoa</taxon>
        <taxon>Arthropoda</taxon>
        <taxon>Chelicerata</taxon>
        <taxon>Arachnida</taxon>
        <taxon>Araneae</taxon>
        <taxon>Araneomorphae</taxon>
        <taxon>Entelegynae</taxon>
        <taxon>Araneoidea</taxon>
        <taxon>Nephilidae</taxon>
        <taxon>Nephila</taxon>
    </lineage>
</organism>
<protein>
    <submittedName>
        <fullName evidence="2">Uncharacterized protein</fullName>
    </submittedName>
</protein>
<evidence type="ECO:0000313" key="3">
    <source>
        <dbReference type="Proteomes" id="UP000887013"/>
    </source>
</evidence>
<dbReference type="AlphaFoldDB" id="A0A8X6JYX3"/>
<dbReference type="EMBL" id="BMAW01044884">
    <property type="protein sequence ID" value="GFS46839.1"/>
    <property type="molecule type" value="Genomic_DNA"/>
</dbReference>
<sequence length="581" mass="67108">MNNRKKQNSQKTESEILEISSDEIPTFRDSESEEEWISSSLETSSRMFSNQFVNGIELLDYDSHCLSSKWNTQVRQMESFTQTDDLEKNAEVQVDLIPKMHSSKLHQNQLVQTDELCFNHAIKKQLPGWKLPRPSEFPIIKVHTKSGLPEWKKRKPDNISNIEERAYRLSRWFGKESHELVSNNQQYTNAPMLKENAACQVRNVQNFEEIYSESSHDISSHFDVFQTNKNPKILAQSQRDAEVQTDPIPDERTNPDLSVAKKVDSPINRNVDAHKKHSSSPGRKMNHEMLIAINEASKNKTPQKSKAHSRLIFDIEQNATAIKSKVNPNTSIQPHQDALSQGNHKLEEKIFQFDHALDSKKKTGAKAKLENLCNLNIIIKSNDNPSNANHHLQDERKKTGEEDFPSKKKDIMVSKNMDSSVIQLNTAPKTEFQRRAHTQELNLSDSCHNYISAKNVEDHSNKKQDDKLLISTKQNNDSLKITMKEPFAEMEEAPNEKTPKWKKAEMFSNITNEHDLMEKCQISPKHEQRDKRAKPEPIRVKKRFTNYLKGQYRSLEDETVGKSYMMIQDLKKVLQKRGISN</sequence>
<dbReference type="OrthoDB" id="6434656at2759"/>
<name>A0A8X6JYX3_NEPPI</name>
<keyword evidence="3" id="KW-1185">Reference proteome</keyword>
<evidence type="ECO:0000256" key="1">
    <source>
        <dbReference type="SAM" id="MobiDB-lite"/>
    </source>
</evidence>
<reference evidence="2" key="1">
    <citation type="submission" date="2020-08" db="EMBL/GenBank/DDBJ databases">
        <title>Multicomponent nature underlies the extraordinary mechanical properties of spider dragline silk.</title>
        <authorList>
            <person name="Kono N."/>
            <person name="Nakamura H."/>
            <person name="Mori M."/>
            <person name="Yoshida Y."/>
            <person name="Ohtoshi R."/>
            <person name="Malay A.D."/>
            <person name="Moran D.A.P."/>
            <person name="Tomita M."/>
            <person name="Numata K."/>
            <person name="Arakawa K."/>
        </authorList>
    </citation>
    <scope>NUCLEOTIDE SEQUENCE</scope>
</reference>
<feature type="region of interest" description="Disordered" evidence="1">
    <location>
        <begin position="380"/>
        <end position="406"/>
    </location>
</feature>
<evidence type="ECO:0000313" key="2">
    <source>
        <dbReference type="EMBL" id="GFS46839.1"/>
    </source>
</evidence>
<feature type="compositionally biased region" description="Basic and acidic residues" evidence="1">
    <location>
        <begin position="391"/>
        <end position="406"/>
    </location>
</feature>
<feature type="region of interest" description="Disordered" evidence="1">
    <location>
        <begin position="236"/>
        <end position="256"/>
    </location>
</feature>
<comment type="caution">
    <text evidence="2">The sequence shown here is derived from an EMBL/GenBank/DDBJ whole genome shotgun (WGS) entry which is preliminary data.</text>
</comment>
<accession>A0A8X6JYX3</accession>
<gene>
    <name evidence="2" type="primary">AVEN_92316_1</name>
    <name evidence="2" type="ORF">NPIL_280731</name>
</gene>
<proteinExistence type="predicted"/>